<evidence type="ECO:0000256" key="1">
    <source>
        <dbReference type="SAM" id="MobiDB-lite"/>
    </source>
</evidence>
<accession>A0A8H6IN59</accession>
<protein>
    <submittedName>
        <fullName evidence="2">Uncharacterized protein</fullName>
    </submittedName>
</protein>
<evidence type="ECO:0000313" key="3">
    <source>
        <dbReference type="Proteomes" id="UP000639643"/>
    </source>
</evidence>
<organism evidence="2 3">
    <name type="scientific">Colletotrichum musicola</name>
    <dbReference type="NCBI Taxonomy" id="2175873"/>
    <lineage>
        <taxon>Eukaryota</taxon>
        <taxon>Fungi</taxon>
        <taxon>Dikarya</taxon>
        <taxon>Ascomycota</taxon>
        <taxon>Pezizomycotina</taxon>
        <taxon>Sordariomycetes</taxon>
        <taxon>Hypocreomycetidae</taxon>
        <taxon>Glomerellales</taxon>
        <taxon>Glomerellaceae</taxon>
        <taxon>Colletotrichum</taxon>
        <taxon>Colletotrichum orchidearum species complex</taxon>
    </lineage>
</organism>
<sequence>MNTVQIRMRRNPINLFNPFPASEAPTGLVFPWAYASYAPDTPLGMGAPLQRSPAAWPMPQPPERNYAAPYHALST</sequence>
<name>A0A8H6IN59_9PEZI</name>
<dbReference type="AlphaFoldDB" id="A0A8H6IN59"/>
<comment type="caution">
    <text evidence="2">The sequence shown here is derived from an EMBL/GenBank/DDBJ whole genome shotgun (WGS) entry which is preliminary data.</text>
</comment>
<gene>
    <name evidence="2" type="ORF">CMUS01_16520</name>
</gene>
<evidence type="ECO:0000313" key="2">
    <source>
        <dbReference type="EMBL" id="KAF6786180.1"/>
    </source>
</evidence>
<dbReference type="EMBL" id="WIGM01001944">
    <property type="protein sequence ID" value="KAF6786180.1"/>
    <property type="molecule type" value="Genomic_DNA"/>
</dbReference>
<reference evidence="2" key="1">
    <citation type="journal article" date="2020" name="Phytopathology">
        <title>Genome Sequence Resources of Colletotrichum truncatum, C. plurivorum, C. musicola, and C. sojae: Four Species Pathogenic to Soybean (Glycine max).</title>
        <authorList>
            <person name="Rogerio F."/>
            <person name="Boufleur T.R."/>
            <person name="Ciampi-Guillardi M."/>
            <person name="Sukno S.A."/>
            <person name="Thon M.R."/>
            <person name="Massola Junior N.S."/>
            <person name="Baroncelli R."/>
        </authorList>
    </citation>
    <scope>NUCLEOTIDE SEQUENCE</scope>
    <source>
        <strain evidence="2">LFN0074</strain>
    </source>
</reference>
<feature type="region of interest" description="Disordered" evidence="1">
    <location>
        <begin position="54"/>
        <end position="75"/>
    </location>
</feature>
<dbReference type="Proteomes" id="UP000639643">
    <property type="component" value="Unassembled WGS sequence"/>
</dbReference>
<keyword evidence="3" id="KW-1185">Reference proteome</keyword>
<proteinExistence type="predicted"/>